<dbReference type="RefSeq" id="WP_346112265.1">
    <property type="nucleotide sequence ID" value="NZ_BAAAMU010000093.1"/>
</dbReference>
<dbReference type="PANTHER" id="PTHR35807">
    <property type="entry name" value="TRANSCRIPTIONAL REGULATOR REDD-RELATED"/>
    <property type="match status" value="1"/>
</dbReference>
<protein>
    <submittedName>
        <fullName evidence="8">Uncharacterized protein</fullName>
    </submittedName>
</protein>
<evidence type="ECO:0000256" key="3">
    <source>
        <dbReference type="ARBA" id="ARBA00023125"/>
    </source>
</evidence>
<keyword evidence="2" id="KW-0805">Transcription regulation</keyword>
<evidence type="ECO:0000256" key="4">
    <source>
        <dbReference type="ARBA" id="ARBA00023163"/>
    </source>
</evidence>
<dbReference type="InterPro" id="IPR001867">
    <property type="entry name" value="OmpR/PhoB-type_DNA-bd"/>
</dbReference>
<dbReference type="Gene3D" id="1.25.40.10">
    <property type="entry name" value="Tetratricopeptide repeat domain"/>
    <property type="match status" value="1"/>
</dbReference>
<dbReference type="PANTHER" id="PTHR35807:SF1">
    <property type="entry name" value="TRANSCRIPTIONAL REGULATOR REDD"/>
    <property type="match status" value="1"/>
</dbReference>
<dbReference type="SUPFAM" id="SSF46894">
    <property type="entry name" value="C-terminal effector domain of the bipartite response regulators"/>
    <property type="match status" value="1"/>
</dbReference>
<proteinExistence type="inferred from homology"/>
<evidence type="ECO:0000259" key="6">
    <source>
        <dbReference type="SMART" id="SM00862"/>
    </source>
</evidence>
<comment type="similarity">
    <text evidence="1">Belongs to the AfsR/DnrI/RedD regulatory family.</text>
</comment>
<gene>
    <name evidence="8" type="ORF">GCM10009733_082460</name>
</gene>
<dbReference type="Proteomes" id="UP001500064">
    <property type="component" value="Unassembled WGS sequence"/>
</dbReference>
<feature type="region of interest" description="Disordered" evidence="5">
    <location>
        <begin position="170"/>
        <end position="205"/>
    </location>
</feature>
<name>A0ABP4SGY3_9ACTN</name>
<keyword evidence="3" id="KW-0238">DNA-binding</keyword>
<dbReference type="SUPFAM" id="SSF56059">
    <property type="entry name" value="Glutathione synthetase ATP-binding domain-like"/>
    <property type="match status" value="1"/>
</dbReference>
<evidence type="ECO:0000313" key="8">
    <source>
        <dbReference type="EMBL" id="GAA1672793.1"/>
    </source>
</evidence>
<dbReference type="InterPro" id="IPR011990">
    <property type="entry name" value="TPR-like_helical_dom_sf"/>
</dbReference>
<evidence type="ECO:0000313" key="9">
    <source>
        <dbReference type="Proteomes" id="UP001500064"/>
    </source>
</evidence>
<evidence type="ECO:0000256" key="5">
    <source>
        <dbReference type="SAM" id="MobiDB-lite"/>
    </source>
</evidence>
<feature type="domain" description="Bacterial transcriptional activator" evidence="7">
    <location>
        <begin position="503"/>
        <end position="648"/>
    </location>
</feature>
<dbReference type="InterPro" id="IPR005158">
    <property type="entry name" value="BTAD"/>
</dbReference>
<feature type="domain" description="OmpR/PhoB-type" evidence="6">
    <location>
        <begin position="425"/>
        <end position="496"/>
    </location>
</feature>
<reference evidence="9" key="1">
    <citation type="journal article" date="2019" name="Int. J. Syst. Evol. Microbiol.">
        <title>The Global Catalogue of Microorganisms (GCM) 10K type strain sequencing project: providing services to taxonomists for standard genome sequencing and annotation.</title>
        <authorList>
            <consortium name="The Broad Institute Genomics Platform"/>
            <consortium name="The Broad Institute Genome Sequencing Center for Infectious Disease"/>
            <person name="Wu L."/>
            <person name="Ma J."/>
        </authorList>
    </citation>
    <scope>NUCLEOTIDE SEQUENCE [LARGE SCALE GENOMIC DNA]</scope>
    <source>
        <strain evidence="9">JCM 13929</strain>
    </source>
</reference>
<dbReference type="InterPro" id="IPR036388">
    <property type="entry name" value="WH-like_DNA-bd_sf"/>
</dbReference>
<organism evidence="8 9">
    <name type="scientific">Nonomuraea maheshkhaliensis</name>
    <dbReference type="NCBI Taxonomy" id="419590"/>
    <lineage>
        <taxon>Bacteria</taxon>
        <taxon>Bacillati</taxon>
        <taxon>Actinomycetota</taxon>
        <taxon>Actinomycetes</taxon>
        <taxon>Streptosporangiales</taxon>
        <taxon>Streptosporangiaceae</taxon>
        <taxon>Nonomuraea</taxon>
    </lineage>
</organism>
<feature type="compositionally biased region" description="Low complexity" evidence="5">
    <location>
        <begin position="372"/>
        <end position="390"/>
    </location>
</feature>
<dbReference type="SMART" id="SM00862">
    <property type="entry name" value="Trans_reg_C"/>
    <property type="match status" value="1"/>
</dbReference>
<dbReference type="Pfam" id="PF00486">
    <property type="entry name" value="Trans_reg_C"/>
    <property type="match status" value="1"/>
</dbReference>
<evidence type="ECO:0000256" key="2">
    <source>
        <dbReference type="ARBA" id="ARBA00023015"/>
    </source>
</evidence>
<dbReference type="Gene3D" id="3.30.470.20">
    <property type="entry name" value="ATP-grasp fold, B domain"/>
    <property type="match status" value="1"/>
</dbReference>
<dbReference type="Gene3D" id="1.10.10.10">
    <property type="entry name" value="Winged helix-like DNA-binding domain superfamily/Winged helix DNA-binding domain"/>
    <property type="match status" value="1"/>
</dbReference>
<dbReference type="SMART" id="SM01043">
    <property type="entry name" value="BTAD"/>
    <property type="match status" value="1"/>
</dbReference>
<dbReference type="InterPro" id="IPR051677">
    <property type="entry name" value="AfsR-DnrI-RedD_regulator"/>
</dbReference>
<keyword evidence="9" id="KW-1185">Reference proteome</keyword>
<dbReference type="Pfam" id="PF03704">
    <property type="entry name" value="BTAD"/>
    <property type="match status" value="1"/>
</dbReference>
<dbReference type="EMBL" id="BAAAMU010000093">
    <property type="protein sequence ID" value="GAA1672793.1"/>
    <property type="molecule type" value="Genomic_DNA"/>
</dbReference>
<feature type="region of interest" description="Disordered" evidence="5">
    <location>
        <begin position="367"/>
        <end position="395"/>
    </location>
</feature>
<dbReference type="InterPro" id="IPR016032">
    <property type="entry name" value="Sig_transdc_resp-reg_C-effctor"/>
</dbReference>
<evidence type="ECO:0000259" key="7">
    <source>
        <dbReference type="SMART" id="SM01043"/>
    </source>
</evidence>
<sequence>MNEPHISGISAGFPDAWVGRAAVTWGLPAAADPGAVLPCVVLVDRAGGAEFAGLQRGLSALGVPSLRIDAQALAGLALTLEEDGSLRIDGRRIVPAVTWARHLPSRAAPGHAFPAPSPVMAGPWHALIGRLPELSRVRLPGAGDPGRLVRLRDAARAGIRTPRTIVTTDPATAAGTLGGPRAVVKPLDRHTTGTTPSLVTCPVPGTSTVPGTGAVPGAGAMPGAGAVPGLGVLRGTGAVPGTGPVRGVPVIVQEYVEHRAELRVHHVDGVLRAFRVTRPSPTAGRHHPAVTVAQVAVPEAVARAVRELAGRWELRYAAFDFLLTTRGPVFLEADGDGDWHWYETRAGVEDVSRAVLAMVRDLHARAARRNSAPAPGTTAGMPAGRTAGRASTGRAGEPVAEDAGLAADAGLDARVLGPLDLNMAGTPVPVTARKARLLIAVLLTLPNEVVPTEQLIATLWRDAPPLTARKNLQVYLSTMRRHLGDRISFHGRGYRMAVEPEELDLLRFHRLAGTGRDLRGRGETEAALEALEGALRLWRGGPLAEFAGVPMLDEAIGRFTEAYLAAGEDWAELAIEQGRPAEALTRLDEVLELSPDRERLVAARMRALACCGRTSEALSQYENVRRDLAARLGLPPSPALTRLYEEILRGEKQGAA</sequence>
<accession>A0ABP4SGY3</accession>
<dbReference type="CDD" id="cd15831">
    <property type="entry name" value="BTAD"/>
    <property type="match status" value="1"/>
</dbReference>
<keyword evidence="4" id="KW-0804">Transcription</keyword>
<dbReference type="SUPFAM" id="SSF48452">
    <property type="entry name" value="TPR-like"/>
    <property type="match status" value="1"/>
</dbReference>
<evidence type="ECO:0000256" key="1">
    <source>
        <dbReference type="ARBA" id="ARBA00005820"/>
    </source>
</evidence>
<comment type="caution">
    <text evidence="8">The sequence shown here is derived from an EMBL/GenBank/DDBJ whole genome shotgun (WGS) entry which is preliminary data.</text>
</comment>